<gene>
    <name evidence="2" type="ORF">GCM10010151_69240</name>
</gene>
<organism evidence="2 3">
    <name type="scientific">Actinoallomurus spadix</name>
    <dbReference type="NCBI Taxonomy" id="79912"/>
    <lineage>
        <taxon>Bacteria</taxon>
        <taxon>Bacillati</taxon>
        <taxon>Actinomycetota</taxon>
        <taxon>Actinomycetes</taxon>
        <taxon>Streptosporangiales</taxon>
        <taxon>Thermomonosporaceae</taxon>
        <taxon>Actinoallomurus</taxon>
    </lineage>
</organism>
<evidence type="ECO:0000313" key="3">
    <source>
        <dbReference type="Proteomes" id="UP001501822"/>
    </source>
</evidence>
<feature type="region of interest" description="Disordered" evidence="1">
    <location>
        <begin position="1"/>
        <end position="73"/>
    </location>
</feature>
<reference evidence="2 3" key="1">
    <citation type="journal article" date="2019" name="Int. J. Syst. Evol. Microbiol.">
        <title>The Global Catalogue of Microorganisms (GCM) 10K type strain sequencing project: providing services to taxonomists for standard genome sequencing and annotation.</title>
        <authorList>
            <consortium name="The Broad Institute Genomics Platform"/>
            <consortium name="The Broad Institute Genome Sequencing Center for Infectious Disease"/>
            <person name="Wu L."/>
            <person name="Ma J."/>
        </authorList>
    </citation>
    <scope>NUCLEOTIDE SEQUENCE [LARGE SCALE GENOMIC DNA]</scope>
    <source>
        <strain evidence="2 3">JCM 3146</strain>
    </source>
</reference>
<keyword evidence="3" id="KW-1185">Reference proteome</keyword>
<evidence type="ECO:0000256" key="1">
    <source>
        <dbReference type="SAM" id="MobiDB-lite"/>
    </source>
</evidence>
<name>A0ABN0XPG0_9ACTN</name>
<evidence type="ECO:0000313" key="2">
    <source>
        <dbReference type="EMBL" id="GAA0369502.1"/>
    </source>
</evidence>
<proteinExistence type="predicted"/>
<accession>A0ABN0XPG0</accession>
<feature type="compositionally biased region" description="Low complexity" evidence="1">
    <location>
        <begin position="39"/>
        <end position="52"/>
    </location>
</feature>
<comment type="caution">
    <text evidence="2">The sequence shown here is derived from an EMBL/GenBank/DDBJ whole genome shotgun (WGS) entry which is preliminary data.</text>
</comment>
<protein>
    <submittedName>
        <fullName evidence="2">Uncharacterized protein</fullName>
    </submittedName>
</protein>
<sequence>MACDRMCSPPARGIRLLLREEGTDQDDRDITGRARPHTSSRGSRGATSSAGIPGPPPTTGSGGGSPPNDGQRC</sequence>
<dbReference type="EMBL" id="BAAABM010000069">
    <property type="protein sequence ID" value="GAA0369502.1"/>
    <property type="molecule type" value="Genomic_DNA"/>
</dbReference>
<dbReference type="Proteomes" id="UP001501822">
    <property type="component" value="Unassembled WGS sequence"/>
</dbReference>